<dbReference type="InterPro" id="IPR027370">
    <property type="entry name" value="Znf-RING_euk"/>
</dbReference>
<accession>A0A7S4QD79</accession>
<dbReference type="GO" id="GO:0006301">
    <property type="term" value="P:DNA damage tolerance"/>
    <property type="evidence" value="ECO:0007669"/>
    <property type="project" value="InterPro"/>
</dbReference>
<gene>
    <name evidence="6" type="ORF">AMON00008_LOCUS18537</name>
</gene>
<evidence type="ECO:0000256" key="1">
    <source>
        <dbReference type="ARBA" id="ARBA00022723"/>
    </source>
</evidence>
<dbReference type="Gene3D" id="3.30.40.10">
    <property type="entry name" value="Zinc/RING finger domain, C3HC4 (zinc finger)"/>
    <property type="match status" value="1"/>
</dbReference>
<feature type="domain" description="RING-type" evidence="5">
    <location>
        <begin position="14"/>
        <end position="52"/>
    </location>
</feature>
<dbReference type="InterPro" id="IPR039577">
    <property type="entry name" value="Rad18"/>
</dbReference>
<name>A0A7S4QD79_9DINO</name>
<dbReference type="InterPro" id="IPR017907">
    <property type="entry name" value="Znf_RING_CS"/>
</dbReference>
<dbReference type="GO" id="GO:0006513">
    <property type="term" value="P:protein monoubiquitination"/>
    <property type="evidence" value="ECO:0007669"/>
    <property type="project" value="InterPro"/>
</dbReference>
<dbReference type="Pfam" id="PF13445">
    <property type="entry name" value="zf-RING_UBOX"/>
    <property type="match status" value="1"/>
</dbReference>
<dbReference type="GO" id="GO:0008270">
    <property type="term" value="F:zinc ion binding"/>
    <property type="evidence" value="ECO:0007669"/>
    <property type="project" value="UniProtKB-KW"/>
</dbReference>
<dbReference type="EMBL" id="HBNR01027356">
    <property type="protein sequence ID" value="CAE4579995.1"/>
    <property type="molecule type" value="Transcribed_RNA"/>
</dbReference>
<evidence type="ECO:0000256" key="3">
    <source>
        <dbReference type="ARBA" id="ARBA00022833"/>
    </source>
</evidence>
<dbReference type="PROSITE" id="PS00518">
    <property type="entry name" value="ZF_RING_1"/>
    <property type="match status" value="1"/>
</dbReference>
<dbReference type="GO" id="GO:0061630">
    <property type="term" value="F:ubiquitin protein ligase activity"/>
    <property type="evidence" value="ECO:0007669"/>
    <property type="project" value="InterPro"/>
</dbReference>
<dbReference type="PANTHER" id="PTHR14134">
    <property type="entry name" value="E3 UBIQUITIN-PROTEIN LIGASE RAD18"/>
    <property type="match status" value="1"/>
</dbReference>
<evidence type="ECO:0000259" key="5">
    <source>
        <dbReference type="PROSITE" id="PS50089"/>
    </source>
</evidence>
<dbReference type="PANTHER" id="PTHR14134:SF2">
    <property type="entry name" value="E3 UBIQUITIN-PROTEIN LIGASE RAD18"/>
    <property type="match status" value="1"/>
</dbReference>
<dbReference type="SMART" id="SM00184">
    <property type="entry name" value="RING"/>
    <property type="match status" value="1"/>
</dbReference>
<evidence type="ECO:0000313" key="6">
    <source>
        <dbReference type="EMBL" id="CAE4579995.1"/>
    </source>
</evidence>
<dbReference type="GO" id="GO:0097505">
    <property type="term" value="C:Rad6-Rad18 complex"/>
    <property type="evidence" value="ECO:0007669"/>
    <property type="project" value="TreeGrafter"/>
</dbReference>
<evidence type="ECO:0000256" key="4">
    <source>
        <dbReference type="PROSITE-ProRule" id="PRU00175"/>
    </source>
</evidence>
<dbReference type="AlphaFoldDB" id="A0A7S4QD79"/>
<sequence>MAAAGERPEDLLTCPVCLDVFQEPVLLGQCGHTYCSRCIQSLPRPLRCPTCRSPAAERSVLPNFALRALLRERGGGGTASGVALADSGPPSARGAAPPAAGAWESERRSLCRTASSARSSVDSIRELGVPAGLANLLVEEDASIAMRIFLLDNSGSTAHPDGCIMTERPDGSMMKRRCTRWEEIKQLSLKQAEWNIKLGTPCEFVLLNPAARGEQLEEGIDFVRTSPDEGDGEAQLANLAKMLNSTSPKGTTPLSDRLRKIYARIAPEARDLARLGQKIVLVIVTDGLPTSGYHHMSGVEPKRELTMELRRIGQDLPVHLVVRLCTDEDDVVDFYNSIDEEVELQLEVIDDLESEAKEIYRNHNRWLVYSPLVHLIREGGTFMKLFDLVDERALTPMEVCLFCQLLLRQTPDDPPLPSEPKEFVAAAKRRAAQMPSVYDPLRGRMSSPVLADEIECAVLPSKFKRICGAGSLDIGCCVQ</sequence>
<reference evidence="6" key="1">
    <citation type="submission" date="2021-01" db="EMBL/GenBank/DDBJ databases">
        <authorList>
            <person name="Corre E."/>
            <person name="Pelletier E."/>
            <person name="Niang G."/>
            <person name="Scheremetjew M."/>
            <person name="Finn R."/>
            <person name="Kale V."/>
            <person name="Holt S."/>
            <person name="Cochrane G."/>
            <person name="Meng A."/>
            <person name="Brown T."/>
            <person name="Cohen L."/>
        </authorList>
    </citation>
    <scope>NUCLEOTIDE SEQUENCE</scope>
    <source>
        <strain evidence="6">CCMP3105</strain>
    </source>
</reference>
<keyword evidence="1" id="KW-0479">Metal-binding</keyword>
<organism evidence="6">
    <name type="scientific">Alexandrium monilatum</name>
    <dbReference type="NCBI Taxonomy" id="311494"/>
    <lineage>
        <taxon>Eukaryota</taxon>
        <taxon>Sar</taxon>
        <taxon>Alveolata</taxon>
        <taxon>Dinophyceae</taxon>
        <taxon>Gonyaulacales</taxon>
        <taxon>Pyrocystaceae</taxon>
        <taxon>Alexandrium</taxon>
    </lineage>
</organism>
<dbReference type="GO" id="GO:0005634">
    <property type="term" value="C:nucleus"/>
    <property type="evidence" value="ECO:0007669"/>
    <property type="project" value="TreeGrafter"/>
</dbReference>
<dbReference type="PROSITE" id="PS50089">
    <property type="entry name" value="ZF_RING_2"/>
    <property type="match status" value="1"/>
</dbReference>
<dbReference type="SUPFAM" id="SSF57850">
    <property type="entry name" value="RING/U-box"/>
    <property type="match status" value="1"/>
</dbReference>
<protein>
    <recommendedName>
        <fullName evidence="5">RING-type domain-containing protein</fullName>
    </recommendedName>
</protein>
<keyword evidence="2 4" id="KW-0863">Zinc-finger</keyword>
<dbReference type="GO" id="GO:0003697">
    <property type="term" value="F:single-stranded DNA binding"/>
    <property type="evidence" value="ECO:0007669"/>
    <property type="project" value="InterPro"/>
</dbReference>
<keyword evidence="3" id="KW-0862">Zinc</keyword>
<evidence type="ECO:0000256" key="2">
    <source>
        <dbReference type="ARBA" id="ARBA00022771"/>
    </source>
</evidence>
<dbReference type="InterPro" id="IPR013083">
    <property type="entry name" value="Znf_RING/FYVE/PHD"/>
</dbReference>
<dbReference type="InterPro" id="IPR001841">
    <property type="entry name" value="Znf_RING"/>
</dbReference>
<proteinExistence type="predicted"/>